<dbReference type="Pfam" id="PF00107">
    <property type="entry name" value="ADH_zinc_N"/>
    <property type="match status" value="1"/>
</dbReference>
<dbReference type="Gene3D" id="3.90.180.10">
    <property type="entry name" value="Medium-chain alcohol dehydrogenases, catalytic domain"/>
    <property type="match status" value="1"/>
</dbReference>
<dbReference type="InterPro" id="IPR013149">
    <property type="entry name" value="ADH-like_C"/>
</dbReference>
<dbReference type="GO" id="GO:0016491">
    <property type="term" value="F:oxidoreductase activity"/>
    <property type="evidence" value="ECO:0007669"/>
    <property type="project" value="InterPro"/>
</dbReference>
<organism evidence="2 3">
    <name type="scientific">Pseudoalteromonas ruthenica</name>
    <dbReference type="NCBI Taxonomy" id="151081"/>
    <lineage>
        <taxon>Bacteria</taxon>
        <taxon>Pseudomonadati</taxon>
        <taxon>Pseudomonadota</taxon>
        <taxon>Gammaproteobacteria</taxon>
        <taxon>Alteromonadales</taxon>
        <taxon>Pseudoalteromonadaceae</taxon>
        <taxon>Pseudoalteromonas</taxon>
    </lineage>
</organism>
<dbReference type="SMART" id="SM00829">
    <property type="entry name" value="PKS_ER"/>
    <property type="match status" value="1"/>
</dbReference>
<dbReference type="EMBL" id="JXXZ01000001">
    <property type="protein sequence ID" value="KJZ02155.1"/>
    <property type="molecule type" value="Genomic_DNA"/>
</dbReference>
<dbReference type="Proteomes" id="UP000033664">
    <property type="component" value="Unassembled WGS sequence"/>
</dbReference>
<feature type="domain" description="Enoyl reductase (ER)" evidence="1">
    <location>
        <begin position="17"/>
        <end position="330"/>
    </location>
</feature>
<dbReference type="OrthoDB" id="9771084at2"/>
<dbReference type="eggNOG" id="COG0604">
    <property type="taxonomic scope" value="Bacteria"/>
</dbReference>
<comment type="caution">
    <text evidence="2">The sequence shown here is derived from an EMBL/GenBank/DDBJ whole genome shotgun (WGS) entry which is preliminary data.</text>
</comment>
<dbReference type="AlphaFoldDB" id="A0A0F4PST4"/>
<sequence length="334" mass="35543">MAESAQQMTTMVINEPSPQFALCMNKQSVPVADDNELLVAIEYVALNHIDAKLAAEGFCHWQYPHVLGLDAVGTVLNAPAGVFPAKGARVMFNASLGSQGMLKEYATVPNYAVSEVPAEVPSEVAATLPNAGMTALAALDKLQLEEGDSLLIDSGCGAVAHFAIQYAKLRGAMVFVYSEAGEHERLKALGADVVFDANCEGLECNIKHELGPGGFDAILNTCGGDSFLCDLEHLRFCGRIACLNGFPSIPQELLFRRAPNISVVSLGGAWLANSLCAQQKLSFMGQQLIGDVQSGAIIAPDLEVIPFTEAAVRDALTTLYNHSARLRPVVKVQP</sequence>
<dbReference type="Gene3D" id="3.40.50.720">
    <property type="entry name" value="NAD(P)-binding Rossmann-like Domain"/>
    <property type="match status" value="1"/>
</dbReference>
<gene>
    <name evidence="2" type="ORF">TW72_00245</name>
</gene>
<keyword evidence="3" id="KW-1185">Reference proteome</keyword>
<dbReference type="PANTHER" id="PTHR43482:SF1">
    <property type="entry name" value="PROTEIN AST1-RELATED"/>
    <property type="match status" value="1"/>
</dbReference>
<dbReference type="SUPFAM" id="SSF50129">
    <property type="entry name" value="GroES-like"/>
    <property type="match status" value="1"/>
</dbReference>
<dbReference type="SUPFAM" id="SSF51735">
    <property type="entry name" value="NAD(P)-binding Rossmann-fold domains"/>
    <property type="match status" value="1"/>
</dbReference>
<dbReference type="InterPro" id="IPR036291">
    <property type="entry name" value="NAD(P)-bd_dom_sf"/>
</dbReference>
<proteinExistence type="predicted"/>
<dbReference type="PANTHER" id="PTHR43482">
    <property type="entry name" value="PROTEIN AST1-RELATED"/>
    <property type="match status" value="1"/>
</dbReference>
<dbReference type="InterPro" id="IPR020843">
    <property type="entry name" value="ER"/>
</dbReference>
<evidence type="ECO:0000313" key="3">
    <source>
        <dbReference type="Proteomes" id="UP000033664"/>
    </source>
</evidence>
<dbReference type="InterPro" id="IPR052585">
    <property type="entry name" value="Lipid_raft_assoc_Zn_ADH"/>
</dbReference>
<reference evidence="2 3" key="1">
    <citation type="journal article" date="2015" name="BMC Genomics">
        <title>Genome mining reveals unlocked bioactive potential of marine Gram-negative bacteria.</title>
        <authorList>
            <person name="Machado H."/>
            <person name="Sonnenschein E.C."/>
            <person name="Melchiorsen J."/>
            <person name="Gram L."/>
        </authorList>
    </citation>
    <scope>NUCLEOTIDE SEQUENCE [LARGE SCALE GENOMIC DNA]</scope>
    <source>
        <strain evidence="2 3">S3137</strain>
    </source>
</reference>
<evidence type="ECO:0000313" key="2">
    <source>
        <dbReference type="EMBL" id="KJZ02155.1"/>
    </source>
</evidence>
<protein>
    <submittedName>
        <fullName evidence="2">Oxidoreductase</fullName>
    </submittedName>
</protein>
<dbReference type="GeneID" id="58226917"/>
<name>A0A0F4PST4_9GAMM</name>
<dbReference type="InterPro" id="IPR011032">
    <property type="entry name" value="GroES-like_sf"/>
</dbReference>
<dbReference type="InterPro" id="IPR013154">
    <property type="entry name" value="ADH-like_N"/>
</dbReference>
<dbReference type="PATRIC" id="fig|151081.8.peg.1228"/>
<dbReference type="Pfam" id="PF08240">
    <property type="entry name" value="ADH_N"/>
    <property type="match status" value="1"/>
</dbReference>
<dbReference type="RefSeq" id="WP_045978909.1">
    <property type="nucleotide sequence ID" value="NZ_JXXY01000005.1"/>
</dbReference>
<accession>A0A0F4PST4</accession>
<evidence type="ECO:0000259" key="1">
    <source>
        <dbReference type="SMART" id="SM00829"/>
    </source>
</evidence>